<evidence type="ECO:0000259" key="3">
    <source>
        <dbReference type="Pfam" id="PF00296"/>
    </source>
</evidence>
<evidence type="ECO:0000313" key="4">
    <source>
        <dbReference type="EMBL" id="SVA24808.1"/>
    </source>
</evidence>
<dbReference type="GO" id="GO:0005829">
    <property type="term" value="C:cytosol"/>
    <property type="evidence" value="ECO:0007669"/>
    <property type="project" value="TreeGrafter"/>
</dbReference>
<reference evidence="4" key="1">
    <citation type="submission" date="2018-05" db="EMBL/GenBank/DDBJ databases">
        <authorList>
            <person name="Lanie J.A."/>
            <person name="Ng W.-L."/>
            <person name="Kazmierczak K.M."/>
            <person name="Andrzejewski T.M."/>
            <person name="Davidsen T.M."/>
            <person name="Wayne K.J."/>
            <person name="Tettelin H."/>
            <person name="Glass J.I."/>
            <person name="Rusch D."/>
            <person name="Podicherti R."/>
            <person name="Tsui H.-C.T."/>
            <person name="Winkler M.E."/>
        </authorList>
    </citation>
    <scope>NUCLEOTIDE SEQUENCE</scope>
</reference>
<dbReference type="InterPro" id="IPR036661">
    <property type="entry name" value="Luciferase-like_sf"/>
</dbReference>
<dbReference type="InterPro" id="IPR050766">
    <property type="entry name" value="Bact_Lucif_Oxidored"/>
</dbReference>
<evidence type="ECO:0000256" key="1">
    <source>
        <dbReference type="ARBA" id="ARBA00023002"/>
    </source>
</evidence>
<gene>
    <name evidence="4" type="ORF">METZ01_LOCUS77662</name>
</gene>
<dbReference type="SUPFAM" id="SSF51679">
    <property type="entry name" value="Bacterial luciferase-like"/>
    <property type="match status" value="1"/>
</dbReference>
<dbReference type="Gene3D" id="3.20.20.30">
    <property type="entry name" value="Luciferase-like domain"/>
    <property type="match status" value="1"/>
</dbReference>
<accession>A0A381UB44</accession>
<organism evidence="4">
    <name type="scientific">marine metagenome</name>
    <dbReference type="NCBI Taxonomy" id="408172"/>
    <lineage>
        <taxon>unclassified sequences</taxon>
        <taxon>metagenomes</taxon>
        <taxon>ecological metagenomes</taxon>
    </lineage>
</organism>
<dbReference type="AlphaFoldDB" id="A0A381UB44"/>
<dbReference type="InterPro" id="IPR011251">
    <property type="entry name" value="Luciferase-like_dom"/>
</dbReference>
<sequence>MKLALFTHLSWPEGVNQPDVFHNSVKQVQLAESMGYHAAWFAEHHFTRYSMGSSLPAILGHMAAATQNIRLGTGVIVPNLHHPIRIAEDTATIDVLSNGRLDVGFGRGVFSYEYGGFNIPAENSQERFRETVLAVRDMWTRRPVSLDGEFHTFDNIDLVPTPVQNPHPPVYIAATRSVDTLDFLVKNGFRLCIAVVQDTEPALDLVTRYRNKCHSADRGDDINEVPFFRYIHVAETEEKAVENTRSHVDWIQDIMQWKRHLSDKTEVDQHMDDWRNERDELPPDYEYIRNNRAFIGTPGEIAEKILRLKSEGITYFGCNFAMGGLGQDEIVRSMRLFHSKVRPLID</sequence>
<evidence type="ECO:0000256" key="2">
    <source>
        <dbReference type="ARBA" id="ARBA00023033"/>
    </source>
</evidence>
<dbReference type="GO" id="GO:0004497">
    <property type="term" value="F:monooxygenase activity"/>
    <property type="evidence" value="ECO:0007669"/>
    <property type="project" value="UniProtKB-KW"/>
</dbReference>
<dbReference type="EMBL" id="UINC01005992">
    <property type="protein sequence ID" value="SVA24808.1"/>
    <property type="molecule type" value="Genomic_DNA"/>
</dbReference>
<dbReference type="PANTHER" id="PTHR30137:SF8">
    <property type="entry name" value="BLR5498 PROTEIN"/>
    <property type="match status" value="1"/>
</dbReference>
<name>A0A381UB44_9ZZZZ</name>
<keyword evidence="2" id="KW-0503">Monooxygenase</keyword>
<keyword evidence="1" id="KW-0560">Oxidoreductase</keyword>
<feature type="domain" description="Luciferase-like" evidence="3">
    <location>
        <begin position="12"/>
        <end position="314"/>
    </location>
</feature>
<proteinExistence type="predicted"/>
<protein>
    <recommendedName>
        <fullName evidence="3">Luciferase-like domain-containing protein</fullName>
    </recommendedName>
</protein>
<dbReference type="Pfam" id="PF00296">
    <property type="entry name" value="Bac_luciferase"/>
    <property type="match status" value="1"/>
</dbReference>
<dbReference type="GO" id="GO:0016705">
    <property type="term" value="F:oxidoreductase activity, acting on paired donors, with incorporation or reduction of molecular oxygen"/>
    <property type="evidence" value="ECO:0007669"/>
    <property type="project" value="InterPro"/>
</dbReference>
<dbReference type="PANTHER" id="PTHR30137">
    <property type="entry name" value="LUCIFERASE-LIKE MONOOXYGENASE"/>
    <property type="match status" value="1"/>
</dbReference>